<accession>A0A3N0Y156</accession>
<evidence type="ECO:0000313" key="2">
    <source>
        <dbReference type="EMBL" id="ROL03959.1"/>
    </source>
</evidence>
<dbReference type="Proteomes" id="UP000281406">
    <property type="component" value="Unassembled WGS sequence"/>
</dbReference>
<reference evidence="2 3" key="1">
    <citation type="submission" date="2018-10" db="EMBL/GenBank/DDBJ databases">
        <title>Genome assembly for a Yunnan-Guizhou Plateau 3E fish, Anabarilius grahami (Regan), and its evolutionary and genetic applications.</title>
        <authorList>
            <person name="Jiang W."/>
        </authorList>
    </citation>
    <scope>NUCLEOTIDE SEQUENCE [LARGE SCALE GENOMIC DNA]</scope>
    <source>
        <strain evidence="2">AG-KIZ</strain>
        <tissue evidence="2">Muscle</tissue>
    </source>
</reference>
<organism evidence="2 3">
    <name type="scientific">Anabarilius grahami</name>
    <name type="common">Kanglang fish</name>
    <name type="synonym">Barilius grahami</name>
    <dbReference type="NCBI Taxonomy" id="495550"/>
    <lineage>
        <taxon>Eukaryota</taxon>
        <taxon>Metazoa</taxon>
        <taxon>Chordata</taxon>
        <taxon>Craniata</taxon>
        <taxon>Vertebrata</taxon>
        <taxon>Euteleostomi</taxon>
        <taxon>Actinopterygii</taxon>
        <taxon>Neopterygii</taxon>
        <taxon>Teleostei</taxon>
        <taxon>Ostariophysi</taxon>
        <taxon>Cypriniformes</taxon>
        <taxon>Xenocyprididae</taxon>
        <taxon>Xenocypridinae</taxon>
        <taxon>Xenocypridinae incertae sedis</taxon>
        <taxon>Anabarilius</taxon>
    </lineage>
</organism>
<gene>
    <name evidence="2" type="ORF">DPX16_23394</name>
</gene>
<proteinExistence type="predicted"/>
<evidence type="ECO:0000313" key="3">
    <source>
        <dbReference type="Proteomes" id="UP000281406"/>
    </source>
</evidence>
<evidence type="ECO:0000256" key="1">
    <source>
        <dbReference type="SAM" id="MobiDB-lite"/>
    </source>
</evidence>
<sequence length="358" mass="37543">MKDVTSPTLDPELEPTLMPTPELMPENNIALEPESNSVSDQVSEPAIFSVPVGVLVEFKGMDWSPAHTPTAKTELSLASVKLFKDLKAKNSQNLPSPLVPPSSKSPAFPLVPPISKSSSSVIVPPSFPLPPPLASFSPSSSPLLTPLGPLSLQLHLGTWIPCLCLGPPSSSLTSAHRQVGSTWDRRPYGTSGLPQPSGSALVNHHSACETDFRVFSCASSLHPFGSIGLRLLSSSALVLSPTGFTSVLQRPGFTSAVCHHGSVLPCLCVSSALPGSPTLLAPSLAVGHLTLAPPIIGSAMDLCPGCAWGLPQSPPIIFSTLAPPSLHSTVFVIFSIIVQSLQPQYVTRFTSLTTVLYC</sequence>
<name>A0A3N0Y156_ANAGA</name>
<protein>
    <submittedName>
        <fullName evidence="2">Uncharacterized protein</fullName>
    </submittedName>
</protein>
<keyword evidence="3" id="KW-1185">Reference proteome</keyword>
<dbReference type="AlphaFoldDB" id="A0A3N0Y156"/>
<comment type="caution">
    <text evidence="2">The sequence shown here is derived from an EMBL/GenBank/DDBJ whole genome shotgun (WGS) entry which is preliminary data.</text>
</comment>
<dbReference type="EMBL" id="RJVU01054598">
    <property type="protein sequence ID" value="ROL03959.1"/>
    <property type="molecule type" value="Genomic_DNA"/>
</dbReference>
<feature type="region of interest" description="Disordered" evidence="1">
    <location>
        <begin position="1"/>
        <end position="24"/>
    </location>
</feature>